<protein>
    <submittedName>
        <fullName evidence="3">Uncharacterized protein</fullName>
    </submittedName>
</protein>
<name>A0ABZ3EUK5_9FIRM</name>
<feature type="transmembrane region" description="Helical" evidence="2">
    <location>
        <begin position="214"/>
        <end position="232"/>
    </location>
</feature>
<dbReference type="RefSeq" id="WP_342756686.1">
    <property type="nucleotide sequence ID" value="NZ_CP146256.1"/>
</dbReference>
<accession>A0ABZ3EUK5</accession>
<dbReference type="EMBL" id="CP146256">
    <property type="protein sequence ID" value="XAH73078.1"/>
    <property type="molecule type" value="Genomic_DNA"/>
</dbReference>
<keyword evidence="2" id="KW-0812">Transmembrane</keyword>
<keyword evidence="1" id="KW-0175">Coiled coil</keyword>
<feature type="coiled-coil region" evidence="1">
    <location>
        <begin position="54"/>
        <end position="81"/>
    </location>
</feature>
<reference evidence="3 4" key="1">
    <citation type="submission" date="2024-02" db="EMBL/GenBank/DDBJ databases">
        <title>Bacterial strain from lacustrine sediment.</title>
        <authorList>
            <person name="Petit C."/>
            <person name="Fadhlaoui K."/>
        </authorList>
    </citation>
    <scope>NUCLEOTIDE SEQUENCE [LARGE SCALE GENOMIC DNA]</scope>
    <source>
        <strain evidence="3 4">IPX-CK</strain>
    </source>
</reference>
<evidence type="ECO:0000256" key="2">
    <source>
        <dbReference type="SAM" id="Phobius"/>
    </source>
</evidence>
<evidence type="ECO:0000313" key="3">
    <source>
        <dbReference type="EMBL" id="XAH73078.1"/>
    </source>
</evidence>
<dbReference type="Proteomes" id="UP001451571">
    <property type="component" value="Chromosome"/>
</dbReference>
<keyword evidence="4" id="KW-1185">Reference proteome</keyword>
<gene>
    <name evidence="3" type="ORF">V6984_16435</name>
</gene>
<feature type="transmembrane region" description="Helical" evidence="2">
    <location>
        <begin position="186"/>
        <end position="208"/>
    </location>
</feature>
<organism evidence="3 4">
    <name type="scientific">Kineothrix sedimenti</name>
    <dbReference type="NCBI Taxonomy" id="3123317"/>
    <lineage>
        <taxon>Bacteria</taxon>
        <taxon>Bacillati</taxon>
        <taxon>Bacillota</taxon>
        <taxon>Clostridia</taxon>
        <taxon>Lachnospirales</taxon>
        <taxon>Lachnospiraceae</taxon>
        <taxon>Kineothrix</taxon>
    </lineage>
</organism>
<sequence>MGLIKNNKLFQKVWGRKAKRDVRPEEYEEANWMELEYDRKSIQVHDSGQRQEYIKGFTDQIADAKQELENLNMEYNTVTSYLKDMEEIEALPEEEMRELKASAEKIDKLESQRGVYLGKKNRMSDERFHQVERIEKEAEEACRKLESAEEDQNRIKQDMFRLDGEKHAYLYRKDELRNMIADSKGIAIICGGAFIVCFAALLILQYAMDMDTQLGFLLAAGMAALVITLLYLRHAEAVKELKKVEAGINRIIQLQNRVKIRYVNNTNLLDYLYLKYQVSSAREMNTLWEKYKVEKEERLSYRQAELELEDSQQELLNILKCYQIKDPAIWLHQTAALLDSKEMVEIRHNLIIRRQSLRRRMDYNKEVIIAGAQNAIKDMADSYPQYAEEIMALTDK</sequence>
<keyword evidence="2" id="KW-1133">Transmembrane helix</keyword>
<proteinExistence type="predicted"/>
<evidence type="ECO:0000313" key="4">
    <source>
        <dbReference type="Proteomes" id="UP001451571"/>
    </source>
</evidence>
<keyword evidence="2" id="KW-0472">Membrane</keyword>
<evidence type="ECO:0000256" key="1">
    <source>
        <dbReference type="SAM" id="Coils"/>
    </source>
</evidence>
<feature type="coiled-coil region" evidence="1">
    <location>
        <begin position="128"/>
        <end position="158"/>
    </location>
</feature>